<name>A0A0E9XA30_ANGAN</name>
<dbReference type="AlphaFoldDB" id="A0A0E9XA30"/>
<dbReference type="EMBL" id="GBXM01010019">
    <property type="protein sequence ID" value="JAH98558.1"/>
    <property type="molecule type" value="Transcribed_RNA"/>
</dbReference>
<proteinExistence type="predicted"/>
<reference evidence="1" key="2">
    <citation type="journal article" date="2015" name="Fish Shellfish Immunol.">
        <title>Early steps in the European eel (Anguilla anguilla)-Vibrio vulnificus interaction in the gills: Role of the RtxA13 toxin.</title>
        <authorList>
            <person name="Callol A."/>
            <person name="Pajuelo D."/>
            <person name="Ebbesson L."/>
            <person name="Teles M."/>
            <person name="MacKenzie S."/>
            <person name="Amaro C."/>
        </authorList>
    </citation>
    <scope>NUCLEOTIDE SEQUENCE</scope>
</reference>
<organism evidence="1">
    <name type="scientific">Anguilla anguilla</name>
    <name type="common">European freshwater eel</name>
    <name type="synonym">Muraena anguilla</name>
    <dbReference type="NCBI Taxonomy" id="7936"/>
    <lineage>
        <taxon>Eukaryota</taxon>
        <taxon>Metazoa</taxon>
        <taxon>Chordata</taxon>
        <taxon>Craniata</taxon>
        <taxon>Vertebrata</taxon>
        <taxon>Euteleostomi</taxon>
        <taxon>Actinopterygii</taxon>
        <taxon>Neopterygii</taxon>
        <taxon>Teleostei</taxon>
        <taxon>Anguilliformes</taxon>
        <taxon>Anguillidae</taxon>
        <taxon>Anguilla</taxon>
    </lineage>
</organism>
<protein>
    <submittedName>
        <fullName evidence="1">Uncharacterized protein</fullName>
    </submittedName>
</protein>
<accession>A0A0E9XA30</accession>
<evidence type="ECO:0000313" key="1">
    <source>
        <dbReference type="EMBL" id="JAH98558.1"/>
    </source>
</evidence>
<sequence length="46" mass="5378">MKRSGAWVRPVCLVPFFVFLRTRVQRRASVLWELQHVPILPKSTGD</sequence>
<reference evidence="1" key="1">
    <citation type="submission" date="2014-11" db="EMBL/GenBank/DDBJ databases">
        <authorList>
            <person name="Amaro Gonzalez C."/>
        </authorList>
    </citation>
    <scope>NUCLEOTIDE SEQUENCE</scope>
</reference>